<keyword evidence="3" id="KW-1185">Reference proteome</keyword>
<reference evidence="3" key="1">
    <citation type="journal article" date="2019" name="Int. J. Syst. Evol. Microbiol.">
        <title>The Global Catalogue of Microorganisms (GCM) 10K type strain sequencing project: providing services to taxonomists for standard genome sequencing and annotation.</title>
        <authorList>
            <consortium name="The Broad Institute Genomics Platform"/>
            <consortium name="The Broad Institute Genome Sequencing Center for Infectious Disease"/>
            <person name="Wu L."/>
            <person name="Ma J."/>
        </authorList>
    </citation>
    <scope>NUCLEOTIDE SEQUENCE [LARGE SCALE GENOMIC DNA]</scope>
    <source>
        <strain evidence="3">JCM 17440</strain>
    </source>
</reference>
<organism evidence="2 3">
    <name type="scientific">Actinomadura meridiana</name>
    <dbReference type="NCBI Taxonomy" id="559626"/>
    <lineage>
        <taxon>Bacteria</taxon>
        <taxon>Bacillati</taxon>
        <taxon>Actinomycetota</taxon>
        <taxon>Actinomycetes</taxon>
        <taxon>Streptosporangiales</taxon>
        <taxon>Thermomonosporaceae</taxon>
        <taxon>Actinomadura</taxon>
    </lineage>
</organism>
<comment type="caution">
    <text evidence="2">The sequence shown here is derived from an EMBL/GenBank/DDBJ whole genome shotgun (WGS) entry which is preliminary data.</text>
</comment>
<evidence type="ECO:0000256" key="1">
    <source>
        <dbReference type="SAM" id="SignalP"/>
    </source>
</evidence>
<name>A0ABP8CQM9_9ACTN</name>
<accession>A0ABP8CQM9</accession>
<evidence type="ECO:0000313" key="3">
    <source>
        <dbReference type="Proteomes" id="UP001501710"/>
    </source>
</evidence>
<dbReference type="Proteomes" id="UP001501710">
    <property type="component" value="Unassembled WGS sequence"/>
</dbReference>
<gene>
    <name evidence="2" type="ORF">GCM10022254_74710</name>
</gene>
<dbReference type="EMBL" id="BAABAS010000030">
    <property type="protein sequence ID" value="GAA4242277.1"/>
    <property type="molecule type" value="Genomic_DNA"/>
</dbReference>
<dbReference type="PROSITE" id="PS51318">
    <property type="entry name" value="TAT"/>
    <property type="match status" value="1"/>
</dbReference>
<proteinExistence type="predicted"/>
<protein>
    <submittedName>
        <fullName evidence="2">Uncharacterized protein</fullName>
    </submittedName>
</protein>
<evidence type="ECO:0000313" key="2">
    <source>
        <dbReference type="EMBL" id="GAA4242277.1"/>
    </source>
</evidence>
<dbReference type="InterPro" id="IPR006311">
    <property type="entry name" value="TAT_signal"/>
</dbReference>
<feature type="chain" id="PRO_5045471321" evidence="1">
    <location>
        <begin position="37"/>
        <end position="229"/>
    </location>
</feature>
<feature type="signal peptide" evidence="1">
    <location>
        <begin position="1"/>
        <end position="36"/>
    </location>
</feature>
<keyword evidence="1" id="KW-0732">Signal</keyword>
<sequence>MSQPVPVSRRKVLYSISAVAGGLAAGTLGLPGTAQAAASLPRGKVTQNGWPTVGKDAVDRMSVEGSASRLALLPGPTAVVLLHVARRFNYEIAELEKGDIQGWRNHPSIKAPFETNYRSGTAIEIQANLYPTGSAGNLFAPQIALIRDILMECEGVVRWAGDDQIPKEGHFQIDVLPGSDVLAKVAAKLRGWEEAPGAGPGAPVDPFSRDRRTASLNLERLQRSGRWRP</sequence>